<reference evidence="7" key="9">
    <citation type="journal article" date="2018" name="Nat. Plants">
        <title>Whole-genome landscape of Medicago truncatula symbiotic genes.</title>
        <authorList>
            <person name="Pecrix Y."/>
            <person name="Gamas P."/>
            <person name="Carrere S."/>
        </authorList>
    </citation>
    <scope>NUCLEOTIDE SEQUENCE</scope>
    <source>
        <tissue evidence="7">Leaves</tissue>
    </source>
</reference>
<dbReference type="AlphaFoldDB" id="Q1RU35"/>
<feature type="domain" description="Late nodulin" evidence="2">
    <location>
        <begin position="1"/>
        <end position="60"/>
    </location>
</feature>
<evidence type="ECO:0000313" key="7">
    <source>
        <dbReference type="EMBL" id="RHN40269.1"/>
    </source>
</evidence>
<keyword evidence="1" id="KW-0812">Transmembrane</keyword>
<feature type="transmembrane region" description="Helical" evidence="1">
    <location>
        <begin position="7"/>
        <end position="28"/>
    </location>
</feature>
<dbReference type="HOGENOM" id="CLU_181053_0_0_1"/>
<proteinExistence type="evidence at transcript level"/>
<evidence type="ECO:0000313" key="5">
    <source>
        <dbReference type="EMBL" id="AET02298.1"/>
    </source>
</evidence>
<reference evidence="5 9" key="6">
    <citation type="journal article" date="2014" name="BMC Genomics">
        <title>An improved genome release (version Mt4.0) for the model legume Medicago truncatula.</title>
        <authorList>
            <person name="Tang H."/>
            <person name="Krishnakumar V."/>
            <person name="Bidwell S."/>
            <person name="Rosen B."/>
            <person name="Chan A."/>
            <person name="Zhou S."/>
            <person name="Gentzbittel L."/>
            <person name="Childs K.L."/>
            <person name="Yandell M."/>
            <person name="Gundlach H."/>
            <person name="Mayer K.F."/>
            <person name="Schwartz D.C."/>
            <person name="Town C.D."/>
        </authorList>
    </citation>
    <scope>GENOME REANNOTATION</scope>
    <source>
        <strain evidence="8 9">cv. Jemalong A17</strain>
    </source>
</reference>
<reference evidence="5 9" key="4">
    <citation type="journal article" date="2011" name="Nature">
        <title>The Medicago genome provides insight into the evolution of rhizobial symbioses.</title>
        <authorList>
            <person name="Young N.D."/>
            <person name="Debelle F."/>
            <person name="Oldroyd G.E."/>
            <person name="Geurts R."/>
            <person name="Cannon S.B."/>
            <person name="Udvardi M.K."/>
            <person name="Benedito V.A."/>
            <person name="Mayer K.F."/>
            <person name="Gouzy J."/>
            <person name="Schoof H."/>
            <person name="Van de Peer Y."/>
            <person name="Proost S."/>
            <person name="Cook D.R."/>
            <person name="Meyers B.C."/>
            <person name="Spannagl M."/>
            <person name="Cheung F."/>
            <person name="De Mita S."/>
            <person name="Krishnakumar V."/>
            <person name="Gundlach H."/>
            <person name="Zhou S."/>
            <person name="Mudge J."/>
            <person name="Bharti A.K."/>
            <person name="Murray J.D."/>
            <person name="Naoumkina M.A."/>
            <person name="Rosen B."/>
            <person name="Silverstein K.A."/>
            <person name="Tang H."/>
            <person name="Rombauts S."/>
            <person name="Zhao P.X."/>
            <person name="Zhou P."/>
            <person name="Barbe V."/>
            <person name="Bardou P."/>
            <person name="Bechner M."/>
            <person name="Bellec A."/>
            <person name="Berger A."/>
            <person name="Berges H."/>
            <person name="Bidwell S."/>
            <person name="Bisseling T."/>
            <person name="Choisne N."/>
            <person name="Couloux A."/>
            <person name="Denny R."/>
            <person name="Deshpande S."/>
            <person name="Dai X."/>
            <person name="Doyle J.J."/>
            <person name="Dudez A.M."/>
            <person name="Farmer A.D."/>
            <person name="Fouteau S."/>
            <person name="Franken C."/>
            <person name="Gibelin C."/>
            <person name="Gish J."/>
            <person name="Goldstein S."/>
            <person name="Gonzalez A.J."/>
            <person name="Green P.J."/>
            <person name="Hallab A."/>
            <person name="Hartog M."/>
            <person name="Hua A."/>
            <person name="Humphray S.J."/>
            <person name="Jeong D.H."/>
            <person name="Jing Y."/>
            <person name="Jocker A."/>
            <person name="Kenton S.M."/>
            <person name="Kim D.J."/>
            <person name="Klee K."/>
            <person name="Lai H."/>
            <person name="Lang C."/>
            <person name="Lin S."/>
            <person name="Macmil S.L."/>
            <person name="Magdelenat G."/>
            <person name="Matthews L."/>
            <person name="McCorrison J."/>
            <person name="Monaghan E.L."/>
            <person name="Mun J.H."/>
            <person name="Najar F.Z."/>
            <person name="Nicholson C."/>
            <person name="Noirot C."/>
            <person name="O'Bleness M."/>
            <person name="Paule C.R."/>
            <person name="Poulain J."/>
            <person name="Prion F."/>
            <person name="Qin B."/>
            <person name="Qu C."/>
            <person name="Retzel E.F."/>
            <person name="Riddle C."/>
            <person name="Sallet E."/>
            <person name="Samain S."/>
            <person name="Samson N."/>
            <person name="Sanders I."/>
            <person name="Saurat O."/>
            <person name="Scarpelli C."/>
            <person name="Schiex T."/>
            <person name="Segurens B."/>
            <person name="Severin A.J."/>
            <person name="Sherrier D.J."/>
            <person name="Shi R."/>
            <person name="Sims S."/>
            <person name="Singer S.R."/>
            <person name="Sinharoy S."/>
            <person name="Sterck L."/>
            <person name="Viollet A."/>
            <person name="Wang B.B."/>
            <person name="Wang K."/>
            <person name="Wang M."/>
            <person name="Wang X."/>
            <person name="Warfsmann J."/>
            <person name="Weissenbach J."/>
            <person name="White D.D."/>
            <person name="White J.D."/>
            <person name="Wiley G.B."/>
            <person name="Wincker P."/>
            <person name="Xing Y."/>
            <person name="Yang L."/>
            <person name="Yao Z."/>
            <person name="Ying F."/>
            <person name="Zhai J."/>
            <person name="Zhou L."/>
            <person name="Zuber A."/>
            <person name="Denarie J."/>
            <person name="Dixon R.A."/>
            <person name="May G.D."/>
            <person name="Schwartz D.C."/>
            <person name="Rogers J."/>
            <person name="Quetier F."/>
            <person name="Town C.D."/>
            <person name="Roe B.A."/>
        </authorList>
    </citation>
    <scope>NUCLEOTIDE SEQUENCE [LARGE SCALE GENOMIC DNA]</scope>
    <source>
        <strain evidence="5">A17</strain>
        <strain evidence="8 9">cv. Jemalong A17</strain>
    </source>
</reference>
<keyword evidence="9" id="KW-1185">Reference proteome</keyword>
<dbReference type="EMBL" id="PSQE01000008">
    <property type="protein sequence ID" value="RHN40269.1"/>
    <property type="molecule type" value="Genomic_DNA"/>
</dbReference>
<accession>Q1RU35</accession>
<keyword evidence="1" id="KW-0472">Membrane</keyword>
<reference evidence="10" key="8">
    <citation type="journal article" date="2018" name="Nat. Plants">
        <title>Whole-genome landscape of Medicago truncatula symbiotic genes.</title>
        <authorList>
            <person name="Pecrix Y."/>
            <person name="Staton S.E."/>
            <person name="Sallet E."/>
            <person name="Lelandais-Briere C."/>
            <person name="Moreau S."/>
            <person name="Carrere S."/>
            <person name="Blein T."/>
            <person name="Jardinaud M.F."/>
            <person name="Latrasse D."/>
            <person name="Zouine M."/>
            <person name="Zahm M."/>
            <person name="Kreplak J."/>
            <person name="Mayjonade B."/>
            <person name="Satge C."/>
            <person name="Perez M."/>
            <person name="Cauet S."/>
            <person name="Marande W."/>
            <person name="Chantry-Darmon C."/>
            <person name="Lopez-Roques C."/>
            <person name="Bouchez O."/>
            <person name="Berard A."/>
            <person name="Debelle F."/>
            <person name="Munos S."/>
            <person name="Bendahmane A."/>
            <person name="Berges H."/>
            <person name="Niebel A."/>
            <person name="Buitink J."/>
            <person name="Frugier F."/>
            <person name="Benhamed M."/>
            <person name="Crespi M."/>
            <person name="Gouzy J."/>
            <person name="Gamas P."/>
        </authorList>
    </citation>
    <scope>NUCLEOTIDE SEQUENCE [LARGE SCALE GENOMIC DNA]</scope>
    <source>
        <strain evidence="10">cv. Jemalong A17</strain>
    </source>
</reference>
<dbReference type="InterPro" id="IPR009810">
    <property type="entry name" value="Nodulin_late_dom"/>
</dbReference>
<evidence type="ECO:0000256" key="1">
    <source>
        <dbReference type="SAM" id="Phobius"/>
    </source>
</evidence>
<reference evidence="3" key="1">
    <citation type="submission" date="2006-03" db="EMBL/GenBank/DDBJ databases">
        <authorList>
            <person name="Lin S."/>
            <person name="Dixon R."/>
            <person name="May G."/>
            <person name="Sumner L."/>
            <person name="Gonzales B."/>
            <person name="Cook D."/>
            <person name="Kim D."/>
            <person name="Young N."/>
            <person name="Cannon S."/>
            <person name="Roe B.A."/>
        </authorList>
    </citation>
    <scope>NUCLEOTIDE SEQUENCE</scope>
</reference>
<organism evidence="3">
    <name type="scientific">Medicago truncatula</name>
    <name type="common">Barrel medic</name>
    <name type="synonym">Medicago tribuloides</name>
    <dbReference type="NCBI Taxonomy" id="3880"/>
    <lineage>
        <taxon>Eukaryota</taxon>
        <taxon>Viridiplantae</taxon>
        <taxon>Streptophyta</taxon>
        <taxon>Embryophyta</taxon>
        <taxon>Tracheophyta</taxon>
        <taxon>Spermatophyta</taxon>
        <taxon>Magnoliopsida</taxon>
        <taxon>eudicotyledons</taxon>
        <taxon>Gunneridae</taxon>
        <taxon>Pentapetalae</taxon>
        <taxon>rosids</taxon>
        <taxon>fabids</taxon>
        <taxon>Fabales</taxon>
        <taxon>Fabaceae</taxon>
        <taxon>Papilionoideae</taxon>
        <taxon>50 kb inversion clade</taxon>
        <taxon>NPAAA clade</taxon>
        <taxon>Hologalegina</taxon>
        <taxon>IRL clade</taxon>
        <taxon>Trifolieae</taxon>
        <taxon>Medicago</taxon>
    </lineage>
</organism>
<dbReference type="Proteomes" id="UP000002051">
    <property type="component" value="Chromosome 8"/>
</dbReference>
<sequence>MGEIMKFVYVMIIYLFMFNVATGSEFIFTKKLTSCDSSKDCRSFLCYSPKFPVCKRGICECI</sequence>
<reference evidence="4" key="2">
    <citation type="journal article" date="2007" name="Mol. Plant Microbe Interact.">
        <title>Genomic organization and evolutionary insights on GRP and NCR genes, two large nodule-specific gene families in Medicago truncatula.</title>
        <authorList>
            <person name="Alunni B."/>
            <person name="Kevei Z."/>
            <person name="Redondo-Nieto M."/>
            <person name="Kondorosi A."/>
            <person name="Mergaert P."/>
            <person name="Kondorosi E."/>
        </authorList>
    </citation>
    <scope>NUCLEOTIDE SEQUENCE</scope>
</reference>
<name>Q1RU35_MEDTR</name>
<evidence type="ECO:0000313" key="8">
    <source>
        <dbReference type="EnsemblPlants" id="AET02298"/>
    </source>
</evidence>
<dbReference type="GO" id="GO:0046872">
    <property type="term" value="F:metal ion binding"/>
    <property type="evidence" value="ECO:0007669"/>
    <property type="project" value="InterPro"/>
</dbReference>
<reference evidence="8" key="7">
    <citation type="submission" date="2015-04" db="UniProtKB">
        <authorList>
            <consortium name="EnsemblPlants"/>
        </authorList>
    </citation>
    <scope>IDENTIFICATION</scope>
    <source>
        <strain evidence="8">cv. Jemalong A17</strain>
    </source>
</reference>
<dbReference type="EnsemblPlants" id="AET02298">
    <property type="protein sequence ID" value="AET02298"/>
    <property type="gene ID" value="MTR_8g038715"/>
</dbReference>
<evidence type="ECO:0000259" key="2">
    <source>
        <dbReference type="Pfam" id="PF07127"/>
    </source>
</evidence>
<dbReference type="Proteomes" id="UP000265566">
    <property type="component" value="Chromosome 8"/>
</dbReference>
<dbReference type="EMBL" id="EF414329">
    <property type="protein sequence ID" value="ABS31415.1"/>
    <property type="molecule type" value="mRNA"/>
</dbReference>
<protein>
    <submittedName>
        <fullName evidence="5">Nodule Cysteine-Rich (NCR) secreted peptide</fullName>
    </submittedName>
    <submittedName>
        <fullName evidence="4">Nodule-specific cysteine-rich peptide 171</fullName>
    </submittedName>
    <submittedName>
        <fullName evidence="7">Putative Late nodulin</fullName>
    </submittedName>
</protein>
<reference evidence="3" key="3">
    <citation type="submission" date="2007-04" db="EMBL/GenBank/DDBJ databases">
        <authorList>
            <consortium name="The International Medicago Genome Annotation Group"/>
        </authorList>
    </citation>
    <scope>NUCLEOTIDE SEQUENCE</scope>
</reference>
<dbReference type="EMBL" id="CM001224">
    <property type="protein sequence ID" value="AET02298.1"/>
    <property type="molecule type" value="Genomic_DNA"/>
</dbReference>
<evidence type="ECO:0000313" key="4">
    <source>
        <dbReference type="EMBL" id="ABS31415.1"/>
    </source>
</evidence>
<gene>
    <name evidence="5" type="ordered locus">MTR_8g038715</name>
    <name evidence="3" type="ORF">MtrDRAFT_AC153125g28v2</name>
    <name evidence="7" type="ORF">MtrunA17_Chr8g0352921</name>
</gene>
<evidence type="ECO:0000313" key="6">
    <source>
        <dbReference type="EMBL" id="AFK44589.1"/>
    </source>
</evidence>
<keyword evidence="1" id="KW-1133">Transmembrane helix</keyword>
<dbReference type="EMBL" id="AC153125">
    <property type="protein sequence ID" value="ABE87647.1"/>
    <property type="molecule type" value="Genomic_DNA"/>
</dbReference>
<evidence type="ECO:0000313" key="9">
    <source>
        <dbReference type="Proteomes" id="UP000002051"/>
    </source>
</evidence>
<evidence type="ECO:0000313" key="10">
    <source>
        <dbReference type="Proteomes" id="UP000265566"/>
    </source>
</evidence>
<evidence type="ECO:0000313" key="3">
    <source>
        <dbReference type="EMBL" id="ABE87647.1"/>
    </source>
</evidence>
<dbReference type="EMBL" id="BT144795">
    <property type="protein sequence ID" value="AFK44589.1"/>
    <property type="molecule type" value="mRNA"/>
</dbReference>
<reference evidence="6" key="5">
    <citation type="submission" date="2012-05" db="EMBL/GenBank/DDBJ databases">
        <authorList>
            <person name="Krishnakumar V."/>
            <person name="Cheung F."/>
            <person name="Xiao Y."/>
            <person name="Chan A."/>
            <person name="Moskal W.A."/>
            <person name="Town C.D."/>
        </authorList>
    </citation>
    <scope>NUCLEOTIDE SEQUENCE</scope>
</reference>
<dbReference type="Pfam" id="PF07127">
    <property type="entry name" value="Nodulin_late"/>
    <property type="match status" value="1"/>
</dbReference>
<dbReference type="Gramene" id="rna46402">
    <property type="protein sequence ID" value="RHN40269.1"/>
    <property type="gene ID" value="gene46402"/>
</dbReference>
<dbReference type="PaxDb" id="3880-AET02298"/>